<dbReference type="GO" id="GO:0004553">
    <property type="term" value="F:hydrolase activity, hydrolyzing O-glycosyl compounds"/>
    <property type="evidence" value="ECO:0007669"/>
    <property type="project" value="InterPro"/>
</dbReference>
<evidence type="ECO:0000313" key="3">
    <source>
        <dbReference type="EMBL" id="BBH92313.1"/>
    </source>
</evidence>
<accession>A0A455SV58</accession>
<dbReference type="GO" id="GO:0000272">
    <property type="term" value="P:polysaccharide catabolic process"/>
    <property type="evidence" value="ECO:0007669"/>
    <property type="project" value="TreeGrafter"/>
</dbReference>
<feature type="compositionally biased region" description="Pro residues" evidence="1">
    <location>
        <begin position="528"/>
        <end position="541"/>
    </location>
</feature>
<dbReference type="InterPro" id="IPR008965">
    <property type="entry name" value="CBM2/CBM3_carb-bd_dom_sf"/>
</dbReference>
<proteinExistence type="predicted"/>
<dbReference type="PANTHER" id="PTHR43576">
    <property type="entry name" value="ALPHA-L-ARABINOFURANOSIDASE C-RELATED"/>
    <property type="match status" value="1"/>
</dbReference>
<dbReference type="Pfam" id="PF00553">
    <property type="entry name" value="CBM_2"/>
    <property type="match status" value="1"/>
</dbReference>
<feature type="region of interest" description="Disordered" evidence="1">
    <location>
        <begin position="521"/>
        <end position="560"/>
    </location>
</feature>
<dbReference type="SUPFAM" id="SSF49384">
    <property type="entry name" value="Carbohydrate-binding domain"/>
    <property type="match status" value="1"/>
</dbReference>
<dbReference type="AlphaFoldDB" id="A0A455SV58"/>
<dbReference type="Gene3D" id="2.60.40.290">
    <property type="match status" value="1"/>
</dbReference>
<dbReference type="InterPro" id="IPR001919">
    <property type="entry name" value="CBD2"/>
</dbReference>
<dbReference type="EMBL" id="AP019377">
    <property type="protein sequence ID" value="BBH92313.1"/>
    <property type="molecule type" value="Genomic_DNA"/>
</dbReference>
<dbReference type="SMART" id="SM00637">
    <property type="entry name" value="CBD_II"/>
    <property type="match status" value="1"/>
</dbReference>
<dbReference type="Gene3D" id="2.60.40.1180">
    <property type="entry name" value="Golgi alpha-mannosidase II"/>
    <property type="match status" value="1"/>
</dbReference>
<dbReference type="GO" id="GO:0030247">
    <property type="term" value="F:polysaccharide binding"/>
    <property type="evidence" value="ECO:0007669"/>
    <property type="project" value="UniProtKB-UniRule"/>
</dbReference>
<name>A0A455SV58_9CHLR</name>
<sequence length="673" mass="69608">MLARLRVPRPHWWQAACASILLLCLLISALVLLNPLGAHRVSAAGSVQVTVNANQSLGALTTLSRGLNTAVWDSNLLDSTASSAIKNAGIGMLRFPGGSTSDVYHWQTHSLVAGQGWLDPNNTFDAFMGLVQAVGAQPIITVDYGAGTPSEAAGWVQYANKGGPGYSGPVPTYPGASSTGHTYGIKYWEIGNEVYGDGTYGASWEYNNNPHTSAAYASNVVAYSQAMKAVDPTIKVGAVLTTPGNWPDGVTNSASPQPWNQTVLSTACSAIDFVIIHWYPQNPGSESDSGLLASTSQIPNMVSTLRSELSQYCGSHASAVQILLTETNSVSSNPGKQTVSIVNALYEADDYMTWLENGVTSVDWWTLHNGPVAGNTSSSLYGSAQYGDYGVLANGGCISGGPCEPAADTPFPTYYGLQMLSYLGSAGDTMVASSSNQTLVAVHAVRQANGSLAVLLINKDPSNSYNVTFALNGYSAASSARVYSYGPTSSSISSTTVSGSPLPTISIAPYTLTTVVFSQSSGATATPTPRPTVSPTVPPTPTATATAAPATPTPSPTPSPTAAAGLSCAVHYAVTSQWPGGFTANLTITNTGTTAINGWTLQFTFPSGQTITQIWNGSYTQSGSTVTITNLSYNASIPPGTTLGASPGFNGTWNGSNASPTAFTLNGRACSVV</sequence>
<gene>
    <name evidence="3" type="ORF">KTA_05120</name>
</gene>
<dbReference type="InterPro" id="IPR017853">
    <property type="entry name" value="GH"/>
</dbReference>
<dbReference type="SUPFAM" id="SSF51445">
    <property type="entry name" value="(Trans)glycosidases"/>
    <property type="match status" value="1"/>
</dbReference>
<dbReference type="PROSITE" id="PS51173">
    <property type="entry name" value="CBM2"/>
    <property type="match status" value="1"/>
</dbReference>
<feature type="domain" description="CBM2" evidence="2">
    <location>
        <begin position="561"/>
        <end position="673"/>
    </location>
</feature>
<dbReference type="PANTHER" id="PTHR43576:SF3">
    <property type="entry name" value="ALPHA-L-ARABINOFURANOSIDASE C"/>
    <property type="match status" value="1"/>
</dbReference>
<organism evidence="3">
    <name type="scientific">Thermogemmatispora argillosa</name>
    <dbReference type="NCBI Taxonomy" id="2045280"/>
    <lineage>
        <taxon>Bacteria</taxon>
        <taxon>Bacillati</taxon>
        <taxon>Chloroflexota</taxon>
        <taxon>Ktedonobacteria</taxon>
        <taxon>Thermogemmatisporales</taxon>
        <taxon>Thermogemmatisporaceae</taxon>
        <taxon>Thermogemmatispora</taxon>
    </lineage>
</organism>
<dbReference type="Gene3D" id="3.20.20.80">
    <property type="entry name" value="Glycosidases"/>
    <property type="match status" value="1"/>
</dbReference>
<evidence type="ECO:0000256" key="1">
    <source>
        <dbReference type="SAM" id="MobiDB-lite"/>
    </source>
</evidence>
<reference evidence="3" key="1">
    <citation type="submission" date="2018-12" db="EMBL/GenBank/DDBJ databases">
        <title>Novel natural products biosynthetic potential of the class Ktedonobacteria.</title>
        <authorList>
            <person name="Zheng Y."/>
            <person name="Saitou A."/>
            <person name="Wang C.M."/>
            <person name="Toyoda A."/>
            <person name="Minakuchi Y."/>
            <person name="Sekiguchi Y."/>
            <person name="Ueda K."/>
            <person name="Takano H."/>
            <person name="Sakai Y."/>
            <person name="Yokota A."/>
            <person name="Yabe S."/>
        </authorList>
    </citation>
    <scope>NUCLEOTIDE SEQUENCE</scope>
    <source>
        <strain evidence="3">A3-2</strain>
    </source>
</reference>
<evidence type="ECO:0000259" key="2">
    <source>
        <dbReference type="PROSITE" id="PS51173"/>
    </source>
</evidence>
<dbReference type="InterPro" id="IPR013780">
    <property type="entry name" value="Glyco_hydro_b"/>
</dbReference>
<protein>
    <recommendedName>
        <fullName evidence="2">CBM2 domain-containing protein</fullName>
    </recommendedName>
</protein>
<dbReference type="InterPro" id="IPR012291">
    <property type="entry name" value="CBM2_carb-bd_dom_sf"/>
</dbReference>